<evidence type="ECO:0000313" key="3">
    <source>
        <dbReference type="Proteomes" id="UP001187415"/>
    </source>
</evidence>
<dbReference type="AlphaFoldDB" id="A0AA88SGM4"/>
<feature type="compositionally biased region" description="Basic and acidic residues" evidence="1">
    <location>
        <begin position="111"/>
        <end position="126"/>
    </location>
</feature>
<reference evidence="2" key="1">
    <citation type="submission" date="2023-07" db="EMBL/GenBank/DDBJ databases">
        <title>Chromosome-level Genome Assembly of Striped Snakehead (Channa striata).</title>
        <authorList>
            <person name="Liu H."/>
        </authorList>
    </citation>
    <scope>NUCLEOTIDE SEQUENCE</scope>
    <source>
        <strain evidence="2">Gz</strain>
        <tissue evidence="2">Muscle</tissue>
    </source>
</reference>
<organism evidence="2 3">
    <name type="scientific">Channa striata</name>
    <name type="common">Snakehead murrel</name>
    <name type="synonym">Ophicephalus striatus</name>
    <dbReference type="NCBI Taxonomy" id="64152"/>
    <lineage>
        <taxon>Eukaryota</taxon>
        <taxon>Metazoa</taxon>
        <taxon>Chordata</taxon>
        <taxon>Craniata</taxon>
        <taxon>Vertebrata</taxon>
        <taxon>Euteleostomi</taxon>
        <taxon>Actinopterygii</taxon>
        <taxon>Neopterygii</taxon>
        <taxon>Teleostei</taxon>
        <taxon>Neoteleostei</taxon>
        <taxon>Acanthomorphata</taxon>
        <taxon>Anabantaria</taxon>
        <taxon>Anabantiformes</taxon>
        <taxon>Channoidei</taxon>
        <taxon>Channidae</taxon>
        <taxon>Channa</taxon>
    </lineage>
</organism>
<proteinExistence type="predicted"/>
<dbReference type="Proteomes" id="UP001187415">
    <property type="component" value="Unassembled WGS sequence"/>
</dbReference>
<protein>
    <submittedName>
        <fullName evidence="2">Uncharacterized protein</fullName>
    </submittedName>
</protein>
<accession>A0AA88SGM4</accession>
<gene>
    <name evidence="2" type="ORF">Q5P01_014353</name>
</gene>
<keyword evidence="3" id="KW-1185">Reference proteome</keyword>
<feature type="region of interest" description="Disordered" evidence="1">
    <location>
        <begin position="99"/>
        <end position="126"/>
    </location>
</feature>
<evidence type="ECO:0000256" key="1">
    <source>
        <dbReference type="SAM" id="MobiDB-lite"/>
    </source>
</evidence>
<sequence>MLIKAVSAAITAANSSLSVTEINAPRSSSHLAKPEYLPSSQNLIKSSAPQTPLLHSLPTAQRWTRGLNFNLKIALNYFCGDHLPELLMWLSGKGLQQRQQAPRVRRTGTKTGEERQRERGMERQEGERMRAYIKATFSDICALAHPPSLGYSCTQEIYSSQCNGQSLSLCMVV</sequence>
<name>A0AA88SGM4_CHASR</name>
<dbReference type="EMBL" id="JAUPFM010000011">
    <property type="protein sequence ID" value="KAK2837141.1"/>
    <property type="molecule type" value="Genomic_DNA"/>
</dbReference>
<comment type="caution">
    <text evidence="2">The sequence shown here is derived from an EMBL/GenBank/DDBJ whole genome shotgun (WGS) entry which is preliminary data.</text>
</comment>
<evidence type="ECO:0000313" key="2">
    <source>
        <dbReference type="EMBL" id="KAK2837141.1"/>
    </source>
</evidence>